<protein>
    <submittedName>
        <fullName evidence="9">Dynamin family protein</fullName>
    </submittedName>
</protein>
<evidence type="ECO:0000256" key="4">
    <source>
        <dbReference type="ARBA" id="ARBA00023134"/>
    </source>
</evidence>
<evidence type="ECO:0000259" key="8">
    <source>
        <dbReference type="Pfam" id="PF00350"/>
    </source>
</evidence>
<dbReference type="InterPro" id="IPR045063">
    <property type="entry name" value="Dynamin_N"/>
</dbReference>
<comment type="subcellular location">
    <subcellularLocation>
        <location evidence="1">Membrane</location>
    </subcellularLocation>
</comment>
<evidence type="ECO:0000256" key="6">
    <source>
        <dbReference type="SAM" id="Coils"/>
    </source>
</evidence>
<feature type="domain" description="Dynamin N-terminal" evidence="8">
    <location>
        <begin position="48"/>
        <end position="203"/>
    </location>
</feature>
<keyword evidence="6" id="KW-0175">Coiled coil</keyword>
<accession>A0ABP3J911</accession>
<dbReference type="EMBL" id="BAAADM010000054">
    <property type="protein sequence ID" value="GAA0444719.1"/>
    <property type="molecule type" value="Genomic_DNA"/>
</dbReference>
<dbReference type="Pfam" id="PF00350">
    <property type="entry name" value="Dynamin_N"/>
    <property type="match status" value="2"/>
</dbReference>
<evidence type="ECO:0000256" key="1">
    <source>
        <dbReference type="ARBA" id="ARBA00004370"/>
    </source>
</evidence>
<reference evidence="10" key="1">
    <citation type="journal article" date="2019" name="Int. J. Syst. Evol. Microbiol.">
        <title>The Global Catalogue of Microorganisms (GCM) 10K type strain sequencing project: providing services to taxonomists for standard genome sequencing and annotation.</title>
        <authorList>
            <consortium name="The Broad Institute Genomics Platform"/>
            <consortium name="The Broad Institute Genome Sequencing Center for Infectious Disease"/>
            <person name="Wu L."/>
            <person name="Ma J."/>
        </authorList>
    </citation>
    <scope>NUCLEOTIDE SEQUENCE [LARGE SCALE GENOMIC DNA]</scope>
    <source>
        <strain evidence="10">JCM 12149</strain>
    </source>
</reference>
<evidence type="ECO:0000313" key="10">
    <source>
        <dbReference type="Proteomes" id="UP001501459"/>
    </source>
</evidence>
<organism evidence="9 10">
    <name type="scientific">Lentibacillus halophilus</name>
    <dbReference type="NCBI Taxonomy" id="295065"/>
    <lineage>
        <taxon>Bacteria</taxon>
        <taxon>Bacillati</taxon>
        <taxon>Bacillota</taxon>
        <taxon>Bacilli</taxon>
        <taxon>Bacillales</taxon>
        <taxon>Bacillaceae</taxon>
        <taxon>Lentibacillus</taxon>
    </lineage>
</organism>
<feature type="domain" description="Dynamin N-terminal" evidence="8">
    <location>
        <begin position="629"/>
        <end position="854"/>
    </location>
</feature>
<evidence type="ECO:0000256" key="5">
    <source>
        <dbReference type="ARBA" id="ARBA00023136"/>
    </source>
</evidence>
<gene>
    <name evidence="9" type="ORF">GCM10008983_22680</name>
</gene>
<comment type="caution">
    <text evidence="9">The sequence shown here is derived from an EMBL/GenBank/DDBJ whole genome shotgun (WGS) entry which is preliminary data.</text>
</comment>
<dbReference type="PANTHER" id="PTHR10465">
    <property type="entry name" value="TRANSMEMBRANE GTPASE FZO1"/>
    <property type="match status" value="1"/>
</dbReference>
<evidence type="ECO:0000256" key="7">
    <source>
        <dbReference type="SAM" id="MobiDB-lite"/>
    </source>
</evidence>
<dbReference type="CDD" id="cd09912">
    <property type="entry name" value="DLP_2"/>
    <property type="match status" value="2"/>
</dbReference>
<keyword evidence="10" id="KW-1185">Reference proteome</keyword>
<feature type="coiled-coil region" evidence="6">
    <location>
        <begin position="484"/>
        <end position="521"/>
    </location>
</feature>
<dbReference type="InterPro" id="IPR027094">
    <property type="entry name" value="Mitofusin_fam"/>
</dbReference>
<dbReference type="Proteomes" id="UP001501459">
    <property type="component" value="Unassembled WGS sequence"/>
</dbReference>
<dbReference type="InterPro" id="IPR027417">
    <property type="entry name" value="P-loop_NTPase"/>
</dbReference>
<keyword evidence="5" id="KW-0472">Membrane</keyword>
<evidence type="ECO:0000256" key="2">
    <source>
        <dbReference type="ARBA" id="ARBA00022741"/>
    </source>
</evidence>
<dbReference type="PANTHER" id="PTHR10465:SF0">
    <property type="entry name" value="SARCALUMENIN"/>
    <property type="match status" value="1"/>
</dbReference>
<evidence type="ECO:0000256" key="3">
    <source>
        <dbReference type="ARBA" id="ARBA00022801"/>
    </source>
</evidence>
<keyword evidence="4" id="KW-0342">GTP-binding</keyword>
<dbReference type="SUPFAM" id="SSF52540">
    <property type="entry name" value="P-loop containing nucleoside triphosphate hydrolases"/>
    <property type="match status" value="2"/>
</dbReference>
<proteinExistence type="predicted"/>
<keyword evidence="3" id="KW-0378">Hydrolase</keyword>
<feature type="region of interest" description="Disordered" evidence="7">
    <location>
        <begin position="563"/>
        <end position="583"/>
    </location>
</feature>
<dbReference type="Gene3D" id="3.40.50.300">
    <property type="entry name" value="P-loop containing nucleotide triphosphate hydrolases"/>
    <property type="match status" value="2"/>
</dbReference>
<name>A0ABP3J911_9BACI</name>
<evidence type="ECO:0000313" key="9">
    <source>
        <dbReference type="EMBL" id="GAA0444719.1"/>
    </source>
</evidence>
<sequence length="1216" mass="140828">MPMKTEENQLTKQHFASFYQFILKNGDTKNAEKLLDVYEKWNRSSLMIGFSGHFSAGKSSMIDYLLETSILPKSPIPTSANIVMIQSGNGGAQLYLEDGTICTYDEEAYNIDDIKTFAKTKGTIKKIDIHLQNSILPEGSTIIDTPGVDAADDTDGMITESSLHLMDVLFYVMDYNHVQSEVNLEFLKKVQKYGIPVFIIINQIDKHNPDELTFEDFFKKVKQTFDQWEVYPKSIYYSSIKDDNMEVNQASAIKSRLFSLMTDEKPTLYNIERSVRQIRDDHQHYLLASYENDVSNHGLQDIEEIDDFNERIEQVNEKLIQLKNKPKQIEDAFLHELNTTLKNAYLMPAKLRDKAHLFLEAQQNDFKVGLFGSKKKTDVERTKRSNDFLDDLQKNLETSIQWKLRDKWTELLAYYELDDPHMTEQIQTVMVSYDTEMLRDLIKPGAKITGDYVLVYTNDVSEDIKRKFKQKALHLLDLINNKAKEQLNKKLVAYETQYQQLEEANEKQKTLQKLQEYLAEQYRHMDQILEHPDASKSSLEQLDNALDTTYETKWPENVASVATVTDGGQADQKKEQTKPSPETTDLQINTLLSELTKTIDMISGLPSFETLIHDLTQKYERLQHRSYTIALFGAFSAGKSSVANALLGESVLPSSPNPTTAVINRINPINDTYKHGTAIVTIKDESTLIADIQKLINHFTVPAFDYLNELLTWIRQTNLVHSADLEKTSQNYLQAVLDGYDNMRSNMAQQKTVPVGELNDYVTDERKACFIASVDLYYDCPLTRQGITLVDTPGADSVNARHTTVAFDYIKYADAICYVTYYNHAFSRADKDFLVQLGRVKESFQMDKMFFIMNASDLAEDKSELETVRQYIEEYLISYGIRFPKLFPLSSRQTIQEKRDGKPLNNEVLAIEESLNHFIHEDLTSITKQAAVWDMQRTLNEMRHYVDALQWGAKEKEQFQASLKTEVASLKKWTDELHASTYTKKIDQKLEKQLHYVLERFSIRFHDMFKETFNPATITASGKEAQRQLENCLANLLEYSGYDLMQELRAVSLRIESFITELKQDVHRHYVNKVRDMDSAFMLPDADQPVLNTPEYEQAFQQLDAQSFPYELKQFKGTKAFFAKNEKEIMKDALLNRLYAYAKQYIDDYHEVMRETYTNQWYRMISDLQQWIYDHIDSYANRQTAMLTEKPADMQTLKENAHVLTSMLEKYEMAEV</sequence>
<keyword evidence="2" id="KW-0547">Nucleotide-binding</keyword>
<dbReference type="RefSeq" id="WP_343753204.1">
    <property type="nucleotide sequence ID" value="NZ_BAAADM010000054.1"/>
</dbReference>